<dbReference type="Pfam" id="PF17917">
    <property type="entry name" value="RT_RNaseH"/>
    <property type="match status" value="1"/>
</dbReference>
<feature type="compositionally biased region" description="Basic and acidic residues" evidence="9">
    <location>
        <begin position="537"/>
        <end position="558"/>
    </location>
</feature>
<keyword evidence="12" id="KW-1185">Reference proteome</keyword>
<keyword evidence="5" id="KW-0064">Aspartyl protease</keyword>
<protein>
    <submittedName>
        <fullName evidence="11">Unnamed protein product</fullName>
    </submittedName>
</protein>
<name>A0A9W6TQS7_9STRA</name>
<evidence type="ECO:0000256" key="7">
    <source>
        <dbReference type="ARBA" id="ARBA00022801"/>
    </source>
</evidence>
<dbReference type="OrthoDB" id="117828at2759"/>
<feature type="domain" description="Reverse transcriptase" evidence="10">
    <location>
        <begin position="843"/>
        <end position="1024"/>
    </location>
</feature>
<feature type="compositionally biased region" description="Low complexity" evidence="9">
    <location>
        <begin position="18"/>
        <end position="32"/>
    </location>
</feature>
<dbReference type="EMBL" id="BSXT01000141">
    <property type="protein sequence ID" value="GMF18786.1"/>
    <property type="molecule type" value="Genomic_DNA"/>
</dbReference>
<keyword evidence="3" id="KW-0548">Nucleotidyltransferase</keyword>
<keyword evidence="6" id="KW-0255">Endonuclease</keyword>
<dbReference type="Pfam" id="PF00078">
    <property type="entry name" value="RVT_1"/>
    <property type="match status" value="1"/>
</dbReference>
<dbReference type="Proteomes" id="UP001165121">
    <property type="component" value="Unassembled WGS sequence"/>
</dbReference>
<keyword evidence="2" id="KW-0808">Transferase</keyword>
<reference evidence="11" key="1">
    <citation type="submission" date="2023-04" db="EMBL/GenBank/DDBJ databases">
        <title>Phytophthora fragariaefolia NBRC 109709.</title>
        <authorList>
            <person name="Ichikawa N."/>
            <person name="Sato H."/>
            <person name="Tonouchi N."/>
        </authorList>
    </citation>
    <scope>NUCLEOTIDE SEQUENCE</scope>
    <source>
        <strain evidence="11">NBRC 109709</strain>
    </source>
</reference>
<evidence type="ECO:0000256" key="8">
    <source>
        <dbReference type="ARBA" id="ARBA00022918"/>
    </source>
</evidence>
<feature type="region of interest" description="Disordered" evidence="9">
    <location>
        <begin position="1"/>
        <end position="32"/>
    </location>
</feature>
<dbReference type="InterPro" id="IPR051320">
    <property type="entry name" value="Viral_Replic_Matur_Polypro"/>
</dbReference>
<evidence type="ECO:0000256" key="6">
    <source>
        <dbReference type="ARBA" id="ARBA00022759"/>
    </source>
</evidence>
<dbReference type="PANTHER" id="PTHR33064:SF37">
    <property type="entry name" value="RIBONUCLEASE H"/>
    <property type="match status" value="1"/>
</dbReference>
<dbReference type="SUPFAM" id="SSF56672">
    <property type="entry name" value="DNA/RNA polymerases"/>
    <property type="match status" value="1"/>
</dbReference>
<keyword evidence="1" id="KW-0645">Protease</keyword>
<evidence type="ECO:0000256" key="3">
    <source>
        <dbReference type="ARBA" id="ARBA00022695"/>
    </source>
</evidence>
<proteinExistence type="predicted"/>
<dbReference type="GO" id="GO:0004519">
    <property type="term" value="F:endonuclease activity"/>
    <property type="evidence" value="ECO:0007669"/>
    <property type="project" value="UniProtKB-KW"/>
</dbReference>
<keyword evidence="7" id="KW-0378">Hydrolase</keyword>
<dbReference type="PANTHER" id="PTHR33064">
    <property type="entry name" value="POL PROTEIN"/>
    <property type="match status" value="1"/>
</dbReference>
<evidence type="ECO:0000256" key="5">
    <source>
        <dbReference type="ARBA" id="ARBA00022750"/>
    </source>
</evidence>
<accession>A0A9W6TQS7</accession>
<evidence type="ECO:0000256" key="4">
    <source>
        <dbReference type="ARBA" id="ARBA00022722"/>
    </source>
</evidence>
<dbReference type="GO" id="GO:0003964">
    <property type="term" value="F:RNA-directed DNA polymerase activity"/>
    <property type="evidence" value="ECO:0007669"/>
    <property type="project" value="UniProtKB-KW"/>
</dbReference>
<evidence type="ECO:0000259" key="10">
    <source>
        <dbReference type="PROSITE" id="PS50878"/>
    </source>
</evidence>
<evidence type="ECO:0000256" key="2">
    <source>
        <dbReference type="ARBA" id="ARBA00022679"/>
    </source>
</evidence>
<gene>
    <name evidence="11" type="ORF">Pfra01_000175300</name>
</gene>
<comment type="caution">
    <text evidence="11">The sequence shown here is derived from an EMBL/GenBank/DDBJ whole genome shotgun (WGS) entry which is preliminary data.</text>
</comment>
<keyword evidence="4" id="KW-0540">Nuclease</keyword>
<evidence type="ECO:0000313" key="12">
    <source>
        <dbReference type="Proteomes" id="UP001165121"/>
    </source>
</evidence>
<evidence type="ECO:0000313" key="11">
    <source>
        <dbReference type="EMBL" id="GMF18786.1"/>
    </source>
</evidence>
<dbReference type="InterPro" id="IPR041373">
    <property type="entry name" value="RT_RNaseH"/>
</dbReference>
<evidence type="ECO:0000256" key="9">
    <source>
        <dbReference type="SAM" id="MobiDB-lite"/>
    </source>
</evidence>
<sequence length="1233" mass="134834">MSGNTPPSSSLPPPPSCPAFSTSATGAGTSAVSGAPSVQQVATSSVTMSAPPMMTTVMTAHGSQAGPGGGLAGGHVAGVGGHTAGVSGGYVAGAGGQVAGVAPGVGVSGSSLAVPAPGANVSPAAGVGALGAGVAPSSGIGLAGGAGAYGAGVPQVGLVDQHPGVGGLTSMKLDISHKLPVMKGSFDLYIVQLRAFLTRLVSWNVVDGAYRLDRQGLISFAARDNAAREVILHGVPAADAEMICQELSAEAMWSRFVDRQTKREYSNYIFTRVEFVSNRYTPDKTIDQWLREMESLRRQLMHYCKQVSDEDFAETLLGHRLVAHAAGTDGPFITAPLFTPILPPSIESVSHEALVKWKRDRKEYEAKLRDRCRVTGEAYDAVALSICDSFDSELLDGFCELQLNVSSADVTEGMLIAGIDHIVSSVKNNSLPDIKALFKMELRMKLEESDINARIIEYYKKFNLIVSENGLTECFSGNNGRKEKCKRLISMLQPPSLKKMVKQCIRFTHANAASDPKELFRLILEKANELERQHLRLKQEKQEAANRGKEKPKVEASGKTKKRPTPPPNNSSSLAGPSRAKKDVKQSAAGKARLPPSPCPKCNAMHWLRECPEASESDKVELLNDLRKNRKAKKARLKRLGDMMPATDRVVVLNGVLELPYCPDSGSDYTVIRHSHWEQLKEADPSVEAEELENHIDNQTFGSTVVSVRLKARLHVMIHTAVGPVEPMGAVEGLVVDADDGEFIVGNDLLTSLGIDVDRQLEQLASREEDETSGGPIELEADEMPVRVGPLSPGEGPDVFAAVEKMISRAVANGFPEEHVETLRTIVHAYDVWRLELSCDPPASVPPMTNPKSRWSSPVLPVKKSADLMDMRQTTDYRSVNSQTEVMAAVMPILSVVMENARGMKHFGLFDFLEGFWQLPLDELCQAFMSYMTDEKFFTPRRVPQGCSDAAIHFQKTMEECFASLLYKHLLIWIDDLLLYAPDIEVYLQKLSELFSLVNQFGLKLSVKKSSLYQESVKWCGRMIDHQGVRHDPERIDTLRSLPYPTTAGELQQFVCAANWMRESIIDFARKVAPLQHRLDDALAATKRTRRAAAGISVELTAKEREAFDQVKEALAASSSLDFPDDQATTCLFTDASDVGWAAIVTQVRDFDPKLPVTQQQHRLIQCLSGTFTGSQLNWTVIEKEALPIVLACEKMDYLLLRPQPFRMFCDHRNLIHVFAPHEGVKNILKASS</sequence>
<evidence type="ECO:0000256" key="1">
    <source>
        <dbReference type="ARBA" id="ARBA00022670"/>
    </source>
</evidence>
<feature type="region of interest" description="Disordered" evidence="9">
    <location>
        <begin position="537"/>
        <end position="599"/>
    </location>
</feature>
<dbReference type="PROSITE" id="PS50878">
    <property type="entry name" value="RT_POL"/>
    <property type="match status" value="1"/>
</dbReference>
<dbReference type="InterPro" id="IPR043502">
    <property type="entry name" value="DNA/RNA_pol_sf"/>
</dbReference>
<organism evidence="11 12">
    <name type="scientific">Phytophthora fragariaefolia</name>
    <dbReference type="NCBI Taxonomy" id="1490495"/>
    <lineage>
        <taxon>Eukaryota</taxon>
        <taxon>Sar</taxon>
        <taxon>Stramenopiles</taxon>
        <taxon>Oomycota</taxon>
        <taxon>Peronosporomycetes</taxon>
        <taxon>Peronosporales</taxon>
        <taxon>Peronosporaceae</taxon>
        <taxon>Phytophthora</taxon>
    </lineage>
</organism>
<dbReference type="Pfam" id="PF14223">
    <property type="entry name" value="Retrotran_gag_2"/>
    <property type="match status" value="1"/>
</dbReference>
<dbReference type="InterPro" id="IPR043128">
    <property type="entry name" value="Rev_trsase/Diguanyl_cyclase"/>
</dbReference>
<keyword evidence="8" id="KW-0695">RNA-directed DNA polymerase</keyword>
<dbReference type="Gene3D" id="3.10.10.10">
    <property type="entry name" value="HIV Type 1 Reverse Transcriptase, subunit A, domain 1"/>
    <property type="match status" value="1"/>
</dbReference>
<dbReference type="GO" id="GO:0006508">
    <property type="term" value="P:proteolysis"/>
    <property type="evidence" value="ECO:0007669"/>
    <property type="project" value="UniProtKB-KW"/>
</dbReference>
<dbReference type="GO" id="GO:0004190">
    <property type="term" value="F:aspartic-type endopeptidase activity"/>
    <property type="evidence" value="ECO:0007669"/>
    <property type="project" value="UniProtKB-KW"/>
</dbReference>
<dbReference type="Gene3D" id="3.30.70.270">
    <property type="match status" value="2"/>
</dbReference>
<dbReference type="InterPro" id="IPR000477">
    <property type="entry name" value="RT_dom"/>
</dbReference>
<dbReference type="AlphaFoldDB" id="A0A9W6TQS7"/>